<feature type="domain" description="THIF-type NAD/FAD binding fold" evidence="1">
    <location>
        <begin position="177"/>
        <end position="295"/>
    </location>
</feature>
<evidence type="ECO:0000313" key="3">
    <source>
        <dbReference type="EMBL" id="MDR6809643.1"/>
    </source>
</evidence>
<dbReference type="InterPro" id="IPR046741">
    <property type="entry name" value="DUF6791"/>
</dbReference>
<dbReference type="Proteomes" id="UP001264980">
    <property type="component" value="Unassembled WGS sequence"/>
</dbReference>
<dbReference type="Gene3D" id="3.40.50.720">
    <property type="entry name" value="NAD(P)-binding Rossmann-like Domain"/>
    <property type="match status" value="1"/>
</dbReference>
<dbReference type="SUPFAM" id="SSF69572">
    <property type="entry name" value="Activating enzymes of the ubiquitin-like proteins"/>
    <property type="match status" value="1"/>
</dbReference>
<comment type="caution">
    <text evidence="3">The sequence shown here is derived from an EMBL/GenBank/DDBJ whole genome shotgun (WGS) entry which is preliminary data.</text>
</comment>
<protein>
    <recommendedName>
        <fullName evidence="5">UBA/THIF-type NAD/FAD binding protein</fullName>
    </recommendedName>
</protein>
<reference evidence="3 4" key="1">
    <citation type="submission" date="2023-07" db="EMBL/GenBank/DDBJ databases">
        <title>Sorghum-associated microbial communities from plants grown in Nebraska, USA.</title>
        <authorList>
            <person name="Schachtman D."/>
        </authorList>
    </citation>
    <scope>NUCLEOTIDE SEQUENCE [LARGE SCALE GENOMIC DNA]</scope>
    <source>
        <strain evidence="3 4">BE57</strain>
    </source>
</reference>
<evidence type="ECO:0000259" key="2">
    <source>
        <dbReference type="Pfam" id="PF20590"/>
    </source>
</evidence>
<gene>
    <name evidence="3" type="ORF">J2W84_006719</name>
</gene>
<accession>A0ABU1R8C2</accession>
<dbReference type="EMBL" id="JAVDTI010000011">
    <property type="protein sequence ID" value="MDR6809643.1"/>
    <property type="molecule type" value="Genomic_DNA"/>
</dbReference>
<dbReference type="Pfam" id="PF00899">
    <property type="entry name" value="ThiF"/>
    <property type="match status" value="1"/>
</dbReference>
<organism evidence="3 4">
    <name type="scientific">Dyadobacter fermentans</name>
    <dbReference type="NCBI Taxonomy" id="94254"/>
    <lineage>
        <taxon>Bacteria</taxon>
        <taxon>Pseudomonadati</taxon>
        <taxon>Bacteroidota</taxon>
        <taxon>Cytophagia</taxon>
        <taxon>Cytophagales</taxon>
        <taxon>Spirosomataceae</taxon>
        <taxon>Dyadobacter</taxon>
    </lineage>
</organism>
<evidence type="ECO:0008006" key="5">
    <source>
        <dbReference type="Google" id="ProtNLM"/>
    </source>
</evidence>
<evidence type="ECO:0000259" key="1">
    <source>
        <dbReference type="Pfam" id="PF00899"/>
    </source>
</evidence>
<dbReference type="RefSeq" id="WP_309993377.1">
    <property type="nucleotide sequence ID" value="NZ_JAVDTI010000011.1"/>
</dbReference>
<dbReference type="NCBIfam" id="NF004803">
    <property type="entry name" value="PRK06153.1-2"/>
    <property type="match status" value="1"/>
</dbReference>
<dbReference type="CDD" id="cd01483">
    <property type="entry name" value="E1_enzyme_family"/>
    <property type="match status" value="1"/>
</dbReference>
<name>A0ABU1R8C2_9BACT</name>
<evidence type="ECO:0000313" key="4">
    <source>
        <dbReference type="Proteomes" id="UP001264980"/>
    </source>
</evidence>
<proteinExistence type="predicted"/>
<dbReference type="NCBIfam" id="NF004805">
    <property type="entry name" value="PRK06153.1-4"/>
    <property type="match status" value="1"/>
</dbReference>
<dbReference type="InterPro" id="IPR035985">
    <property type="entry name" value="Ubiquitin-activating_enz"/>
</dbReference>
<keyword evidence="4" id="KW-1185">Reference proteome</keyword>
<dbReference type="Pfam" id="PF20590">
    <property type="entry name" value="DUF6791"/>
    <property type="match status" value="1"/>
</dbReference>
<dbReference type="InterPro" id="IPR000594">
    <property type="entry name" value="ThiF_NAD_FAD-bd"/>
</dbReference>
<feature type="domain" description="DUF6791" evidence="2">
    <location>
        <begin position="10"/>
        <end position="158"/>
    </location>
</feature>
<sequence length="386" mass="42324">MLNTLASHNKDIGKLLSKGYAVSIDNNLLVIRDIPYLNSEGQLQIGAIVSKLIFIDAVHVQQDDHQIYFCGSHPHEVDGSPISNLAGGPVALPLLASDIRVERSFSNKPVGGFSDLFEKIESYVTIICGPAIALHGANPLTFRAVDELSSSVFKIRDTLTSRAEIGDLAMLFANDVIAIIGLGGTGSYLLDLVVKTPVKEIRAFDGDYFHVHNAFRSPGKLSDHELGKRKAEVYQARYSEFHSSVSIVAKQIDNTSTQDLEGVTFAFVCVDKGQSRAEIVGLLDQMKIPFIDCGMGLERAGTPISGTVRTTFIDGSERNSDDAKNYMPLTTQPDDVYRSNIQLAELNALNAAIALIKFKQIRGFYSDDNSFYHTLFTIDSLHHARQ</sequence>